<sequence>MLKSFTHSHPLKSRAEIGYKQKKHAARRASGYQAGCFKVMLVLLCLLPLSRLQAQTTYTWTGAGGNTAWITPGNWSTGSIPSAATDIIAFNSTATVTAIPSIIIGKLVLSGNANVTLQGTTATVTLTISGGNGIDLEIPTGTSLTLGNTSNSLTVNFSAGTTATIDGILTLSGPGTTNVYNNFNATNAAVTINGTINNAGLITSPAGTLTFSNGSTYNHNFTTATGTVPIAIWGANSTIVFGKYTALSSVIPNLTGQTFGNITWNITGNSTMNLLLNGGTITAAGTFFLQSNASTYLRLTNAASNNNFLVVNNFVQAPNTSIDFSSTSGSSTLKVSGSFTQGAGASLTESGSGSGTVEFNGTSAQNVTFATPGIANTINVTVSNNAGINLTGTIPVNAGATLTIASNAATPVNGGAVAYTGTTTLAYTSATGAITATTRELPALNGPTNVTVNLTAPAPNNTLTLTGNGAIGGTLTLNSGLILLGNNDLTIGGTFLGTASGTRMIVLNGTGQLKKTFASGSSSFIFPVGRFNGSTPEYTPATISFATNTAARTIGLRVAAGKHPNMDQGITQTSYLNRYWSFTDDNAATGTYTYTANFTYLPADVSGTATSMLPNRWNGQYWAQLAGSSASNVLNLSSQASTESPLNNSDFTGRFVSNRTYTWNGSQSNDYTVAGNWTPGRENLSYSDVLQFNSGSTVTVTNIPMQTIGQLFVTGNTTVNLQSAGSNTLTISGGANTDLTVESGSSLILASTGTNSLGLAFSGTGNEATIAGTLHLKENTPATFLNSLNTANSIVTVTGVLKNAGVITSAAASLLFNAGSTYEHARDEGVVASATYNTGSDFLVTGVVSKMPAGIPSSLWNFTWNCPSQTTGILSLSGAPGTVNGNLTVNSTGTGSLLLGGSYTMTVKGNLLYNGGTTIVSGNTNGSGTFTGTLNVNGNLVQSNGILDLSNVTGGTQKLVLSGDLIQSGGTITNTGVVSPTITFGGAAQQNVTFASGGVTGKVGYIINNTGGINLTGNMPVNNNAVLTINNAGSPISGSGAVVYSGINNRLEYAATSGIQTTTDKEFPSTNGPVNVTVSNAQLILNSSKTIAGTFTLTNGQVILGTNNLTVNAINITSPSATKMFVADGTGQLKRTIAASATSTAYLFPIGDMTGTAEYSPVELTIVTNSTNRTIGVNVVNDVHPQNTVNGAQTNYLKRYWKFTDSGSGTYSYTATFTYPSGDITGANGSIKANRWNGAYWTQLPTNAPTSGATSSSFNITPAQNEAVGQLHNNEFTGRVNPSLPYTWTGNTSSDWNTDTNWSPIGLPTSVDDVTIGNASAANQPVIAAGNTVALTNLLISGGSLTLDGSATLTASGSALLTGGNLTLNGTSGFTVNGNFTYAAPATTAFDCGSTFTYGNTGAQTIYALNYGNLTSTGTSAVGRTLESNGVLKVCGAFTPGSNTYTTTGSTIEFNGTGAQTVPSFSYHNLIVSGNRTSGNVTLGSSINIAGSFTAPATFTTGRIAPGTGTVTFTSAALQEIPAINYNNLTSNGTGARILAQNGIIKIAGTFSPGTNIYTVAGSTVEFNGTSATIPVLSVSSGGHYNNLILSGTGSYTLGSGLIVDGDYTQSSGNVSTNSSTGSSQTINFNKKFNLSGGGFNGSLGNANKLTMNIAGAFTQTGGNFNAANSQGVYEINLKENFDLSGGTFTFINNGSVNSVVVNVGSAISPKDVSVSGTGSILLEPLNSTTAGAASMNVSGNFVATSTSGKIVDFGGTTSATGTITGNEIKIAGNYTKSGSGTFNVSSLSTSPNGFVFNGTSNQEFTYSGTNSAYSPYIVAAGSTLTMKSGLGLGALPLASVNSKFIVNGTLNLEDKVISTNTTGASFTANAGALVKTAHANGLNDAITGFATGKKTFDAGADLELTGVAAIAQTAFPTAVRNLTVSNSNTVTLGSSMAVSGAFKLNDGSTLDMSTNQLTGNGSAAVNGTVKTAKAEGFSGSANTALTATAITLDNASTIEYNGTGAQTISVRPDYNNLIISGARGNASVTLESGTIGVKNTFAPTATSANANPYLVTGNTIEFTGAAQIVPAFNYQNLKISGTGTKMLEGNVKVAGALTLNQGILETSSAYKVTLAQTATITETDASYVNGNVEASADMNQINTQNAPGNAFTFNGIGLRLEPSLTSTAFPGLTTVTRVTGTPVSGANESRSIARVFHIHPATNGNLNVNMTTSYLEHELGTISEDNLVYFKSETGNAPWQPVGFASRDKVAKTVSINNVKGFSVWALGDATKPLPVELVSFKAVKRGSEAQLTWITAMEKDNSGFEVEVSVDGRAFRKIGFVAGSGNHSGQQTYTFTDTEAAKTGLRYYRLKQLDLDGTATYYGPKAVNFGEAALVVKTWPNPFSENFTLSVESPQTETVSISLTDIAGKTVLKQQVKVNKGVNTLEIGLDKKYPAGVYFLHTRIGYKNIQTKLIKQ</sequence>
<dbReference type="InterPro" id="IPR026444">
    <property type="entry name" value="Secre_tail"/>
</dbReference>
<dbReference type="NCBIfam" id="TIGR04183">
    <property type="entry name" value="Por_Secre_tail"/>
    <property type="match status" value="1"/>
</dbReference>
<evidence type="ECO:0000313" key="3">
    <source>
        <dbReference type="Proteomes" id="UP000326570"/>
    </source>
</evidence>
<organism evidence="2 3">
    <name type="scientific">Adhaeribacter soli</name>
    <dbReference type="NCBI Taxonomy" id="2607655"/>
    <lineage>
        <taxon>Bacteria</taxon>
        <taxon>Pseudomonadati</taxon>
        <taxon>Bacteroidota</taxon>
        <taxon>Cytophagia</taxon>
        <taxon>Cytophagales</taxon>
        <taxon>Hymenobacteraceae</taxon>
        <taxon>Adhaeribacter</taxon>
    </lineage>
</organism>
<reference evidence="2 3" key="1">
    <citation type="submission" date="2019-09" db="EMBL/GenBank/DDBJ databases">
        <title>Genome sequence of Adhaeribacter sp. M2.</title>
        <authorList>
            <person name="Srinivasan S."/>
        </authorList>
    </citation>
    <scope>NUCLEOTIDE SEQUENCE [LARGE SCALE GENOMIC DNA]</scope>
    <source>
        <strain evidence="2 3">M2</strain>
    </source>
</reference>
<proteinExistence type="predicted"/>
<evidence type="ECO:0000259" key="1">
    <source>
        <dbReference type="Pfam" id="PF18962"/>
    </source>
</evidence>
<protein>
    <submittedName>
        <fullName evidence="2">T9SS type A sorting domain-containing protein</fullName>
    </submittedName>
</protein>
<evidence type="ECO:0000313" key="2">
    <source>
        <dbReference type="EMBL" id="KAA9339963.1"/>
    </source>
</evidence>
<gene>
    <name evidence="2" type="ORF">F0P94_06320</name>
</gene>
<dbReference type="EMBL" id="VTWT01000003">
    <property type="protein sequence ID" value="KAA9339963.1"/>
    <property type="molecule type" value="Genomic_DNA"/>
</dbReference>
<feature type="domain" description="Secretion system C-terminal sorting" evidence="1">
    <location>
        <begin position="2381"/>
        <end position="2456"/>
    </location>
</feature>
<dbReference type="Pfam" id="PF18962">
    <property type="entry name" value="Por_Secre_tail"/>
    <property type="match status" value="1"/>
</dbReference>
<dbReference type="Proteomes" id="UP000326570">
    <property type="component" value="Unassembled WGS sequence"/>
</dbReference>
<comment type="caution">
    <text evidence="2">The sequence shown here is derived from an EMBL/GenBank/DDBJ whole genome shotgun (WGS) entry which is preliminary data.</text>
</comment>
<name>A0A5N1J5U2_9BACT</name>
<keyword evidence="3" id="KW-1185">Reference proteome</keyword>
<accession>A0A5N1J5U2</accession>